<reference evidence="2" key="2">
    <citation type="submission" date="2015-06" db="UniProtKB">
        <authorList>
            <consortium name="EnsemblPlants"/>
        </authorList>
    </citation>
    <scope>IDENTIFICATION</scope>
    <source>
        <strain evidence="2">DM1-3 516 R44</strain>
    </source>
</reference>
<evidence type="ECO:0000313" key="2">
    <source>
        <dbReference type="EnsemblPlants" id="PGSC0003DMT400084819"/>
    </source>
</evidence>
<feature type="region of interest" description="Disordered" evidence="1">
    <location>
        <begin position="1"/>
        <end position="54"/>
    </location>
</feature>
<dbReference type="EnsemblPlants" id="PGSC0003DMT400084819">
    <property type="protein sequence ID" value="PGSC0003DMT400084819"/>
    <property type="gene ID" value="PGSC0003DMG400034390"/>
</dbReference>
<name>M1D845_SOLTU</name>
<dbReference type="Proteomes" id="UP000011115">
    <property type="component" value="Unassembled WGS sequence"/>
</dbReference>
<dbReference type="HOGENOM" id="CLU_1828771_0_0_1"/>
<keyword evidence="3" id="KW-1185">Reference proteome</keyword>
<sequence>MARTPPVSLFRPPDQSHLRRSEETNKTHQAASSNSSYNSTKSRNTEAMNSAISERELEGIQKIISPDQDKQIQRKLFIGNESPNRGLQHTQKSHDSIEPNCEIWRGEFWRNRRKLAGAAPSNSSNFPPLSRRIDHWGLFTR</sequence>
<dbReference type="AlphaFoldDB" id="M1D845"/>
<organism evidence="2 3">
    <name type="scientific">Solanum tuberosum</name>
    <name type="common">Potato</name>
    <dbReference type="NCBI Taxonomy" id="4113"/>
    <lineage>
        <taxon>Eukaryota</taxon>
        <taxon>Viridiplantae</taxon>
        <taxon>Streptophyta</taxon>
        <taxon>Embryophyta</taxon>
        <taxon>Tracheophyta</taxon>
        <taxon>Spermatophyta</taxon>
        <taxon>Magnoliopsida</taxon>
        <taxon>eudicotyledons</taxon>
        <taxon>Gunneridae</taxon>
        <taxon>Pentapetalae</taxon>
        <taxon>asterids</taxon>
        <taxon>lamiids</taxon>
        <taxon>Solanales</taxon>
        <taxon>Solanaceae</taxon>
        <taxon>Solanoideae</taxon>
        <taxon>Solaneae</taxon>
        <taxon>Solanum</taxon>
    </lineage>
</organism>
<feature type="compositionally biased region" description="Basic and acidic residues" evidence="1">
    <location>
        <begin position="14"/>
        <end position="26"/>
    </location>
</feature>
<dbReference type="InParanoid" id="M1D845"/>
<evidence type="ECO:0000313" key="3">
    <source>
        <dbReference type="Proteomes" id="UP000011115"/>
    </source>
</evidence>
<accession>M1D845</accession>
<evidence type="ECO:0000256" key="1">
    <source>
        <dbReference type="SAM" id="MobiDB-lite"/>
    </source>
</evidence>
<protein>
    <submittedName>
        <fullName evidence="2">Uncharacterized protein</fullName>
    </submittedName>
</protein>
<dbReference type="Gramene" id="PGSC0003DMT400084819">
    <property type="protein sequence ID" value="PGSC0003DMT400084819"/>
    <property type="gene ID" value="PGSC0003DMG400034390"/>
</dbReference>
<feature type="compositionally biased region" description="Low complexity" evidence="1">
    <location>
        <begin position="32"/>
        <end position="42"/>
    </location>
</feature>
<dbReference type="PaxDb" id="4113-PGSC0003DMT400084819"/>
<proteinExistence type="predicted"/>
<reference evidence="3" key="1">
    <citation type="journal article" date="2011" name="Nature">
        <title>Genome sequence and analysis of the tuber crop potato.</title>
        <authorList>
            <consortium name="The Potato Genome Sequencing Consortium"/>
        </authorList>
    </citation>
    <scope>NUCLEOTIDE SEQUENCE [LARGE SCALE GENOMIC DNA]</scope>
    <source>
        <strain evidence="3">cv. DM1-3 516 R44</strain>
    </source>
</reference>